<dbReference type="InterPro" id="IPR026960">
    <property type="entry name" value="RVT-Znf"/>
</dbReference>
<keyword evidence="3" id="KW-1185">Reference proteome</keyword>
<dbReference type="Proteomes" id="UP001237642">
    <property type="component" value="Unassembled WGS sequence"/>
</dbReference>
<dbReference type="AlphaFoldDB" id="A0AAD8HR17"/>
<dbReference type="EMBL" id="JAUIZM010000008">
    <property type="protein sequence ID" value="KAK1371306.1"/>
    <property type="molecule type" value="Genomic_DNA"/>
</dbReference>
<sequence length="286" mass="33561">MWGDPNTDSSMLWVRELRSWELEESMKISDIINEVVLQQGEDHMQWKVSGKAYSSSDGKVFLNSVQEESNNVWKLIWKSKAPPKVQIFMWKFEHKIIPTKELLGSRMGAIISVVTCSFCSEHLEDQNQNHLFWGCKFAREIRSKIFEWWGFSVNIRSISSFCVWEWINWCQKSLAREVWCLTSISTLWTIWLCRNLIVFEQKVTQIEEVVWLVKVRTWKWAFACMMVSEHLRNLWDVNPGGAVLSRLNQSNPSTYYLNESCKGALLLSEGHVIYDLHQLHSVVMFA</sequence>
<dbReference type="Pfam" id="PF13966">
    <property type="entry name" value="zf-RVT"/>
    <property type="match status" value="1"/>
</dbReference>
<evidence type="ECO:0000259" key="1">
    <source>
        <dbReference type="Pfam" id="PF13966"/>
    </source>
</evidence>
<organism evidence="2 3">
    <name type="scientific">Heracleum sosnowskyi</name>
    <dbReference type="NCBI Taxonomy" id="360622"/>
    <lineage>
        <taxon>Eukaryota</taxon>
        <taxon>Viridiplantae</taxon>
        <taxon>Streptophyta</taxon>
        <taxon>Embryophyta</taxon>
        <taxon>Tracheophyta</taxon>
        <taxon>Spermatophyta</taxon>
        <taxon>Magnoliopsida</taxon>
        <taxon>eudicotyledons</taxon>
        <taxon>Gunneridae</taxon>
        <taxon>Pentapetalae</taxon>
        <taxon>asterids</taxon>
        <taxon>campanulids</taxon>
        <taxon>Apiales</taxon>
        <taxon>Apiaceae</taxon>
        <taxon>Apioideae</taxon>
        <taxon>apioid superclade</taxon>
        <taxon>Tordylieae</taxon>
        <taxon>Tordyliinae</taxon>
        <taxon>Heracleum</taxon>
    </lineage>
</organism>
<comment type="caution">
    <text evidence="2">The sequence shown here is derived from an EMBL/GenBank/DDBJ whole genome shotgun (WGS) entry which is preliminary data.</text>
</comment>
<feature type="domain" description="Reverse transcriptase zinc-binding" evidence="1">
    <location>
        <begin position="65"/>
        <end position="141"/>
    </location>
</feature>
<proteinExistence type="predicted"/>
<reference evidence="2" key="1">
    <citation type="submission" date="2023-02" db="EMBL/GenBank/DDBJ databases">
        <title>Genome of toxic invasive species Heracleum sosnowskyi carries increased number of genes despite the absence of recent whole-genome duplications.</title>
        <authorList>
            <person name="Schelkunov M."/>
            <person name="Shtratnikova V."/>
            <person name="Makarenko M."/>
            <person name="Klepikova A."/>
            <person name="Omelchenko D."/>
            <person name="Novikova G."/>
            <person name="Obukhova E."/>
            <person name="Bogdanov V."/>
            <person name="Penin A."/>
            <person name="Logacheva M."/>
        </authorList>
    </citation>
    <scope>NUCLEOTIDE SEQUENCE</scope>
    <source>
        <strain evidence="2">Hsosn_3</strain>
        <tissue evidence="2">Leaf</tissue>
    </source>
</reference>
<reference evidence="2" key="2">
    <citation type="submission" date="2023-05" db="EMBL/GenBank/DDBJ databases">
        <authorList>
            <person name="Schelkunov M.I."/>
        </authorList>
    </citation>
    <scope>NUCLEOTIDE SEQUENCE</scope>
    <source>
        <strain evidence="2">Hsosn_3</strain>
        <tissue evidence="2">Leaf</tissue>
    </source>
</reference>
<accession>A0AAD8HR17</accession>
<gene>
    <name evidence="2" type="ORF">POM88_037398</name>
</gene>
<protein>
    <recommendedName>
        <fullName evidence="1">Reverse transcriptase zinc-binding domain-containing protein</fullName>
    </recommendedName>
</protein>
<evidence type="ECO:0000313" key="2">
    <source>
        <dbReference type="EMBL" id="KAK1371306.1"/>
    </source>
</evidence>
<name>A0AAD8HR17_9APIA</name>
<evidence type="ECO:0000313" key="3">
    <source>
        <dbReference type="Proteomes" id="UP001237642"/>
    </source>
</evidence>